<accession>A0ABQ9Z6E8</accession>
<feature type="compositionally biased region" description="Basic and acidic residues" evidence="1">
    <location>
        <begin position="162"/>
        <end position="197"/>
    </location>
</feature>
<comment type="caution">
    <text evidence="2">The sequence shown here is derived from an EMBL/GenBank/DDBJ whole genome shotgun (WGS) entry which is preliminary data.</text>
</comment>
<dbReference type="Gene3D" id="3.10.10.10">
    <property type="entry name" value="HIV Type 1 Reverse Transcriptase, subunit A, domain 1"/>
    <property type="match status" value="1"/>
</dbReference>
<reference evidence="2 3" key="1">
    <citation type="journal article" date="2023" name="Nucleic Acids Res.">
        <title>The hologenome of Daphnia magna reveals possible DNA methylation and microbiome-mediated evolution of the host genome.</title>
        <authorList>
            <person name="Chaturvedi A."/>
            <person name="Li X."/>
            <person name="Dhandapani V."/>
            <person name="Marshall H."/>
            <person name="Kissane S."/>
            <person name="Cuenca-Cambronero M."/>
            <person name="Asole G."/>
            <person name="Calvet F."/>
            <person name="Ruiz-Romero M."/>
            <person name="Marangio P."/>
            <person name="Guigo R."/>
            <person name="Rago D."/>
            <person name="Mirbahai L."/>
            <person name="Eastwood N."/>
            <person name="Colbourne J.K."/>
            <person name="Zhou J."/>
            <person name="Mallon E."/>
            <person name="Orsini L."/>
        </authorList>
    </citation>
    <scope>NUCLEOTIDE SEQUENCE [LARGE SCALE GENOMIC DNA]</scope>
    <source>
        <strain evidence="2">LRV0_1</strain>
    </source>
</reference>
<dbReference type="Proteomes" id="UP001234178">
    <property type="component" value="Unassembled WGS sequence"/>
</dbReference>
<name>A0ABQ9Z6E8_9CRUS</name>
<evidence type="ECO:0000313" key="2">
    <source>
        <dbReference type="EMBL" id="KAK4008482.1"/>
    </source>
</evidence>
<dbReference type="EMBL" id="JAOYFB010000002">
    <property type="protein sequence ID" value="KAK4008482.1"/>
    <property type="molecule type" value="Genomic_DNA"/>
</dbReference>
<protein>
    <submittedName>
        <fullName evidence="2">Uncharacterized protein</fullName>
    </submittedName>
</protein>
<keyword evidence="3" id="KW-1185">Reference proteome</keyword>
<feature type="region of interest" description="Disordered" evidence="1">
    <location>
        <begin position="146"/>
        <end position="197"/>
    </location>
</feature>
<feature type="region of interest" description="Disordered" evidence="1">
    <location>
        <begin position="83"/>
        <end position="114"/>
    </location>
</feature>
<gene>
    <name evidence="2" type="ORF">OUZ56_013621</name>
</gene>
<evidence type="ECO:0000313" key="3">
    <source>
        <dbReference type="Proteomes" id="UP001234178"/>
    </source>
</evidence>
<proteinExistence type="predicted"/>
<evidence type="ECO:0000256" key="1">
    <source>
        <dbReference type="SAM" id="MobiDB-lite"/>
    </source>
</evidence>
<sequence length="254" mass="28785">MDIISARTAAAEMQEYQFIVWGRCRFLNVLDINSEEKVILTPLPLLDPFDEEIQDRQHNEDNIKTTKTTSIEEIDGVMLKDASCPATKKNSQIPIPDKENRHKQNQRINNQTNSTEEINGVIFKGPSCLATKKIVDFEIPKQEIPTSEEKTCQKQMPSSALFRDDPTLNVLKETEPENKDKKSEKSSKEISKPVKNEPNDESKAVLLAICIYFVLTNSFSRARMLSDRIIQPSNSSWSSPVVLVKKKMVKCGSV</sequence>
<organism evidence="2 3">
    <name type="scientific">Daphnia magna</name>
    <dbReference type="NCBI Taxonomy" id="35525"/>
    <lineage>
        <taxon>Eukaryota</taxon>
        <taxon>Metazoa</taxon>
        <taxon>Ecdysozoa</taxon>
        <taxon>Arthropoda</taxon>
        <taxon>Crustacea</taxon>
        <taxon>Branchiopoda</taxon>
        <taxon>Diplostraca</taxon>
        <taxon>Cladocera</taxon>
        <taxon>Anomopoda</taxon>
        <taxon>Daphniidae</taxon>
        <taxon>Daphnia</taxon>
    </lineage>
</organism>